<organism evidence="2 3">
    <name type="scientific">Chryseobacterium oryctis</name>
    <dbReference type="NCBI Taxonomy" id="2952618"/>
    <lineage>
        <taxon>Bacteria</taxon>
        <taxon>Pseudomonadati</taxon>
        <taxon>Bacteroidota</taxon>
        <taxon>Flavobacteriia</taxon>
        <taxon>Flavobacteriales</taxon>
        <taxon>Weeksellaceae</taxon>
        <taxon>Chryseobacterium group</taxon>
        <taxon>Chryseobacterium</taxon>
    </lineage>
</organism>
<keyword evidence="3" id="KW-1185">Reference proteome</keyword>
<dbReference type="RefSeq" id="WP_264744403.1">
    <property type="nucleotide sequence ID" value="NZ_JAPDHV010000007.1"/>
</dbReference>
<evidence type="ECO:0000256" key="1">
    <source>
        <dbReference type="SAM" id="SignalP"/>
    </source>
</evidence>
<proteinExistence type="predicted"/>
<gene>
    <name evidence="2" type="ORF">OH806_14540</name>
</gene>
<accession>A0ABT3HRS3</accession>
<evidence type="ECO:0000313" key="3">
    <source>
        <dbReference type="Proteomes" id="UP001163719"/>
    </source>
</evidence>
<dbReference type="Proteomes" id="UP001163719">
    <property type="component" value="Unassembled WGS sequence"/>
</dbReference>
<feature type="signal peptide" evidence="1">
    <location>
        <begin position="1"/>
        <end position="18"/>
    </location>
</feature>
<sequence length="336" mass="39599">MKKLILSVIIITSFLACSQEKNQIMQNTNITADNIVEEISQEIKHYASEKIYGLGYSNDKCYFEMFVDGVRVYKKSNSIITGSTAVEINHLLFKSGKHTVSYKMYPMLKEEKHYPEKPLYTLVDDSILEFDLYSYDKKNKGADDIEHLKYEVPKIETKVTPNYSTYKFEGTGKTYYEGSFDINVDVPYELHPPFENAQDLRKMDKKELEKKLLTKYKEIWSVYQNKESDNIARIEYDMLKNLFISNYASKETIKENWDVFYNVYKSPSFQMQPIEKYKLEFFAEGKMVALMLDTTDNRFRGNTALWAKVDYDGGLRPLFLNRYFYIPQGETEFKVY</sequence>
<keyword evidence="1" id="KW-0732">Signal</keyword>
<dbReference type="EMBL" id="JAPDHV010000007">
    <property type="protein sequence ID" value="MCW3162486.1"/>
    <property type="molecule type" value="Genomic_DNA"/>
</dbReference>
<comment type="caution">
    <text evidence="2">The sequence shown here is derived from an EMBL/GenBank/DDBJ whole genome shotgun (WGS) entry which is preliminary data.</text>
</comment>
<protein>
    <submittedName>
        <fullName evidence="2">Uncharacterized protein</fullName>
    </submittedName>
</protein>
<reference evidence="2" key="1">
    <citation type="submission" date="2022-10" db="EMBL/GenBank/DDBJ databases">
        <title>Chryseobacterium babae sp. nov. isolated from the gut of the beetle Oryctes rhinoceros, and Chryseobacterium kimseyorum sp. nov., isolated from a stick insect rearing cage.</title>
        <authorList>
            <person name="Shelomi M."/>
            <person name="Han C.-J."/>
            <person name="Chen W.-M."/>
            <person name="Chen H.-K."/>
            <person name="Liaw S.-J."/>
            <person name="Muhle E."/>
            <person name="Clermont D."/>
        </authorList>
    </citation>
    <scope>NUCLEOTIDE SEQUENCE</scope>
    <source>
        <strain evidence="2">WLa1L2M3</strain>
    </source>
</reference>
<name>A0ABT3HRS3_9FLAO</name>
<evidence type="ECO:0000313" key="2">
    <source>
        <dbReference type="EMBL" id="MCW3162486.1"/>
    </source>
</evidence>
<dbReference type="PROSITE" id="PS51257">
    <property type="entry name" value="PROKAR_LIPOPROTEIN"/>
    <property type="match status" value="1"/>
</dbReference>
<feature type="chain" id="PRO_5046429017" evidence="1">
    <location>
        <begin position="19"/>
        <end position="336"/>
    </location>
</feature>